<reference evidence="7 8" key="1">
    <citation type="submission" date="2019-01" db="EMBL/GenBank/DDBJ databases">
        <title>A draft genome assembly of the solar-powered sea slug Elysia chlorotica.</title>
        <authorList>
            <person name="Cai H."/>
            <person name="Li Q."/>
            <person name="Fang X."/>
            <person name="Li J."/>
            <person name="Curtis N.E."/>
            <person name="Altenburger A."/>
            <person name="Shibata T."/>
            <person name="Feng M."/>
            <person name="Maeda T."/>
            <person name="Schwartz J.A."/>
            <person name="Shigenobu S."/>
            <person name="Lundholm N."/>
            <person name="Nishiyama T."/>
            <person name="Yang H."/>
            <person name="Hasebe M."/>
            <person name="Li S."/>
            <person name="Pierce S.K."/>
            <person name="Wang J."/>
        </authorList>
    </citation>
    <scope>NUCLEOTIDE SEQUENCE [LARGE SCALE GENOMIC DNA]</scope>
    <source>
        <strain evidence="7">EC2010</strain>
        <tissue evidence="7">Whole organism of an adult</tissue>
    </source>
</reference>
<keyword evidence="3 5" id="KW-1133">Transmembrane helix</keyword>
<dbReference type="GO" id="GO:0016020">
    <property type="term" value="C:membrane"/>
    <property type="evidence" value="ECO:0007669"/>
    <property type="project" value="UniProtKB-SubCell"/>
</dbReference>
<evidence type="ECO:0000256" key="4">
    <source>
        <dbReference type="ARBA" id="ARBA00023136"/>
    </source>
</evidence>
<dbReference type="Pfam" id="PF00083">
    <property type="entry name" value="Sugar_tr"/>
    <property type="match status" value="1"/>
</dbReference>
<feature type="domain" description="Major facilitator superfamily (MFS) profile" evidence="6">
    <location>
        <begin position="65"/>
        <end position="338"/>
    </location>
</feature>
<organism evidence="7 8">
    <name type="scientific">Elysia chlorotica</name>
    <name type="common">Eastern emerald elysia</name>
    <name type="synonym">Sea slug</name>
    <dbReference type="NCBI Taxonomy" id="188477"/>
    <lineage>
        <taxon>Eukaryota</taxon>
        <taxon>Metazoa</taxon>
        <taxon>Spiralia</taxon>
        <taxon>Lophotrochozoa</taxon>
        <taxon>Mollusca</taxon>
        <taxon>Gastropoda</taxon>
        <taxon>Heterobranchia</taxon>
        <taxon>Euthyneura</taxon>
        <taxon>Panpulmonata</taxon>
        <taxon>Sacoglossa</taxon>
        <taxon>Placobranchoidea</taxon>
        <taxon>Plakobranchidae</taxon>
        <taxon>Elysia</taxon>
    </lineage>
</organism>
<dbReference type="AlphaFoldDB" id="A0A3S0ZQE9"/>
<keyword evidence="8" id="KW-1185">Reference proteome</keyword>
<feature type="transmembrane region" description="Helical" evidence="5">
    <location>
        <begin position="309"/>
        <end position="337"/>
    </location>
</feature>
<dbReference type="PANTHER" id="PTHR24064">
    <property type="entry name" value="SOLUTE CARRIER FAMILY 22 MEMBER"/>
    <property type="match status" value="1"/>
</dbReference>
<keyword evidence="4 5" id="KW-0472">Membrane</keyword>
<dbReference type="PROSITE" id="PS50850">
    <property type="entry name" value="MFS"/>
    <property type="match status" value="1"/>
</dbReference>
<proteinExistence type="predicted"/>
<feature type="transmembrane region" description="Helical" evidence="5">
    <location>
        <begin position="233"/>
        <end position="251"/>
    </location>
</feature>
<feature type="transmembrane region" description="Helical" evidence="5">
    <location>
        <begin position="206"/>
        <end position="227"/>
    </location>
</feature>
<dbReference type="SUPFAM" id="SSF103473">
    <property type="entry name" value="MFS general substrate transporter"/>
    <property type="match status" value="1"/>
</dbReference>
<protein>
    <recommendedName>
        <fullName evidence="6">Major facilitator superfamily (MFS) profile domain-containing protein</fullName>
    </recommendedName>
</protein>
<keyword evidence="2 5" id="KW-0812">Transmembrane</keyword>
<evidence type="ECO:0000256" key="1">
    <source>
        <dbReference type="ARBA" id="ARBA00004141"/>
    </source>
</evidence>
<dbReference type="InterPro" id="IPR005828">
    <property type="entry name" value="MFS_sugar_transport-like"/>
</dbReference>
<name>A0A3S0ZQE9_ELYCH</name>
<dbReference type="InterPro" id="IPR020846">
    <property type="entry name" value="MFS_dom"/>
</dbReference>
<dbReference type="PROSITE" id="PS00217">
    <property type="entry name" value="SUGAR_TRANSPORT_2"/>
    <property type="match status" value="1"/>
</dbReference>
<gene>
    <name evidence="7" type="ORF">EGW08_007848</name>
</gene>
<feature type="transmembrane region" description="Helical" evidence="5">
    <location>
        <begin position="151"/>
        <end position="170"/>
    </location>
</feature>
<evidence type="ECO:0000256" key="5">
    <source>
        <dbReference type="SAM" id="Phobius"/>
    </source>
</evidence>
<evidence type="ECO:0000259" key="6">
    <source>
        <dbReference type="PROSITE" id="PS50850"/>
    </source>
</evidence>
<dbReference type="Proteomes" id="UP000271974">
    <property type="component" value="Unassembled WGS sequence"/>
</dbReference>
<evidence type="ECO:0000313" key="7">
    <source>
        <dbReference type="EMBL" id="RUS84386.1"/>
    </source>
</evidence>
<feature type="non-terminal residue" evidence="7">
    <location>
        <position position="338"/>
    </location>
</feature>
<feature type="non-terminal residue" evidence="7">
    <location>
        <position position="1"/>
    </location>
</feature>
<evidence type="ECO:0000313" key="8">
    <source>
        <dbReference type="Proteomes" id="UP000271974"/>
    </source>
</evidence>
<feature type="transmembrane region" description="Helical" evidence="5">
    <location>
        <begin position="176"/>
        <end position="194"/>
    </location>
</feature>
<sequence length="338" mass="37401">FSLSLSLCVNVRQYSRDPFTCLCICPHLRQTGWSMMMMAFAGLVPDFRCLTETEEDGFVYSTEATLTYTNLTADQAGGNNSLLNSCSVNSTECSEYRFQGSARSVVTEWDLVCDLKWVKPTITSVQMAGVLVGAVLAGQAGDMFGRRTTNFGFFLLQTVFNIVAGFSISWQMFISLRFFIGFTIGGQLVVLVPYLTEFLPIKWRPLVSAVPMWPLGVVMFAGAAWLLEDWAHLHFGCAVLSAPILLTYFLIPESPRWLAVQGKLKEALSVLEKMAAVNGAVVPPNAMEVIEEISIEATKSKKGGKKYSYFDIFNGFAVAKITIIFGFQWCAISIVFYG</sequence>
<evidence type="ECO:0000256" key="2">
    <source>
        <dbReference type="ARBA" id="ARBA00022692"/>
    </source>
</evidence>
<comment type="subcellular location">
    <subcellularLocation>
        <location evidence="1">Membrane</location>
        <topology evidence="1">Multi-pass membrane protein</topology>
    </subcellularLocation>
</comment>
<comment type="caution">
    <text evidence="7">The sequence shown here is derived from an EMBL/GenBank/DDBJ whole genome shotgun (WGS) entry which is preliminary data.</text>
</comment>
<dbReference type="InterPro" id="IPR005829">
    <property type="entry name" value="Sugar_transporter_CS"/>
</dbReference>
<evidence type="ECO:0000256" key="3">
    <source>
        <dbReference type="ARBA" id="ARBA00022989"/>
    </source>
</evidence>
<dbReference type="Gene3D" id="1.20.1250.20">
    <property type="entry name" value="MFS general substrate transporter like domains"/>
    <property type="match status" value="1"/>
</dbReference>
<dbReference type="EMBL" id="RQTK01000207">
    <property type="protein sequence ID" value="RUS84386.1"/>
    <property type="molecule type" value="Genomic_DNA"/>
</dbReference>
<dbReference type="STRING" id="188477.A0A3S0ZQE9"/>
<dbReference type="GO" id="GO:0022857">
    <property type="term" value="F:transmembrane transporter activity"/>
    <property type="evidence" value="ECO:0007669"/>
    <property type="project" value="InterPro"/>
</dbReference>
<dbReference type="OrthoDB" id="3936150at2759"/>
<dbReference type="InterPro" id="IPR036259">
    <property type="entry name" value="MFS_trans_sf"/>
</dbReference>
<accession>A0A3S0ZQE9</accession>